<dbReference type="InterPro" id="IPR043129">
    <property type="entry name" value="ATPase_NBD"/>
</dbReference>
<dbReference type="GO" id="GO:0002949">
    <property type="term" value="P:tRNA threonylcarbamoyladenosine modification"/>
    <property type="evidence" value="ECO:0007669"/>
    <property type="project" value="InterPro"/>
</dbReference>
<dbReference type="PANTHER" id="PTHR11735:SF11">
    <property type="entry name" value="TRNA THREONYLCARBAMOYLADENOSINE BIOSYNTHESIS PROTEIN TSAB"/>
    <property type="match status" value="1"/>
</dbReference>
<reference evidence="2" key="1">
    <citation type="submission" date="2020-06" db="EMBL/GenBank/DDBJ databases">
        <title>Novel chitinolytic bacterium.</title>
        <authorList>
            <person name="Ungkulpasvich U."/>
            <person name="Kosugi A."/>
            <person name="Uke A."/>
        </authorList>
    </citation>
    <scope>NUCLEOTIDE SEQUENCE</scope>
    <source>
        <strain evidence="2">UUS1-1</strain>
    </source>
</reference>
<gene>
    <name evidence="2" type="primary">tsaB</name>
    <name evidence="2" type="ORF">G5B42_03625</name>
</gene>
<evidence type="ECO:0000313" key="2">
    <source>
        <dbReference type="EMBL" id="MBA2132632.1"/>
    </source>
</evidence>
<dbReference type="AlphaFoldDB" id="A0A8J6LRX7"/>
<evidence type="ECO:0000313" key="3">
    <source>
        <dbReference type="Proteomes" id="UP000657177"/>
    </source>
</evidence>
<name>A0A8J6LRX7_9FIRM</name>
<proteinExistence type="predicted"/>
<dbReference type="InterPro" id="IPR000905">
    <property type="entry name" value="Gcp-like_dom"/>
</dbReference>
<dbReference type="Proteomes" id="UP000657177">
    <property type="component" value="Unassembled WGS sequence"/>
</dbReference>
<dbReference type="NCBIfam" id="TIGR03725">
    <property type="entry name" value="T6A_YeaZ"/>
    <property type="match status" value="1"/>
</dbReference>
<protein>
    <submittedName>
        <fullName evidence="2">tRNA (Adenosine(37)-N6)-threonylcarbamoyltransferase complex dimerization subunit type 1 TsaB</fullName>
    </submittedName>
</protein>
<keyword evidence="3" id="KW-1185">Reference proteome</keyword>
<dbReference type="Gene3D" id="3.30.420.40">
    <property type="match status" value="2"/>
</dbReference>
<dbReference type="Pfam" id="PF00814">
    <property type="entry name" value="TsaD"/>
    <property type="match status" value="1"/>
</dbReference>
<dbReference type="EMBL" id="JAAKDE010000006">
    <property type="protein sequence ID" value="MBA2132632.1"/>
    <property type="molecule type" value="Genomic_DNA"/>
</dbReference>
<dbReference type="PANTHER" id="PTHR11735">
    <property type="entry name" value="TRNA N6-ADENOSINE THREONYLCARBAMOYLTRANSFERASE"/>
    <property type="match status" value="1"/>
</dbReference>
<dbReference type="CDD" id="cd24032">
    <property type="entry name" value="ASKHA_NBD_TsaB"/>
    <property type="match status" value="1"/>
</dbReference>
<feature type="domain" description="Gcp-like" evidence="1">
    <location>
        <begin position="38"/>
        <end position="230"/>
    </location>
</feature>
<comment type="caution">
    <text evidence="2">The sequence shown here is derived from an EMBL/GenBank/DDBJ whole genome shotgun (WGS) entry which is preliminary data.</text>
</comment>
<sequence>MELRVLGIDTSAQSGAVGMIEGDQVVFSEQIKIRPGGSEQLPALLDEALARTGRDLKELELIAVGTGPGSYTGVRVGLAIAKGLAFGLGVPLVGVPSLYALALNGPADAKLICTLARSRKGEVYAGLYRRDPEGLKEVAPPAIWTVPELAAALQEKDEPVLFLGEVLAEDVAELARVLNERASFGHGAENVVDGACVARLGQAQWLATGENQLDTVLPLYLRRTEAEVRWEERSCRVDVSG</sequence>
<evidence type="ECO:0000259" key="1">
    <source>
        <dbReference type="Pfam" id="PF00814"/>
    </source>
</evidence>
<dbReference type="RefSeq" id="WP_181339087.1">
    <property type="nucleotide sequence ID" value="NZ_JAAKDE010000006.1"/>
</dbReference>
<accession>A0A8J6LRX7</accession>
<organism evidence="2 3">
    <name type="scientific">Capillibacterium thermochitinicola</name>
    <dbReference type="NCBI Taxonomy" id="2699427"/>
    <lineage>
        <taxon>Bacteria</taxon>
        <taxon>Bacillati</taxon>
        <taxon>Bacillota</taxon>
        <taxon>Capillibacterium</taxon>
    </lineage>
</organism>
<dbReference type="GO" id="GO:0005829">
    <property type="term" value="C:cytosol"/>
    <property type="evidence" value="ECO:0007669"/>
    <property type="project" value="TreeGrafter"/>
</dbReference>
<dbReference type="SUPFAM" id="SSF53067">
    <property type="entry name" value="Actin-like ATPase domain"/>
    <property type="match status" value="2"/>
</dbReference>
<dbReference type="InterPro" id="IPR022496">
    <property type="entry name" value="T6A_TsaB"/>
</dbReference>